<sequence length="172" mass="19202">MQFRQLRRSMQTFLILLSRIALSLLFVLGGFRLTAAFVDEPPAYEFLNMRSEGLWTSLPTRVDPQSAAYERIAPPPDPFPFKFRTGPKLRVIDGANFHLGGVEYHLVGAPLVERTQICTNAQGRRNACGLKALKALDNALRGRLVECAIDGLKANRHLVKCRVNGQDILSLL</sequence>
<gene>
    <name evidence="1" type="ORF">AX760_23605</name>
</gene>
<dbReference type="Proteomes" id="UP000182661">
    <property type="component" value="Unassembled WGS sequence"/>
</dbReference>
<evidence type="ECO:0000313" key="1">
    <source>
        <dbReference type="EMBL" id="OJF90978.1"/>
    </source>
</evidence>
<accession>A0A657LMJ6</accession>
<keyword evidence="2" id="KW-1185">Reference proteome</keyword>
<dbReference type="AlphaFoldDB" id="A0A657LMJ6"/>
<evidence type="ECO:0000313" key="2">
    <source>
        <dbReference type="Proteomes" id="UP000182661"/>
    </source>
</evidence>
<protein>
    <recommendedName>
        <fullName evidence="3">Thermonuclease family protein</fullName>
    </recommendedName>
</protein>
<evidence type="ECO:0008006" key="3">
    <source>
        <dbReference type="Google" id="ProtNLM"/>
    </source>
</evidence>
<dbReference type="EMBL" id="LSRP01000130">
    <property type="protein sequence ID" value="OJF90978.1"/>
    <property type="molecule type" value="Genomic_DNA"/>
</dbReference>
<dbReference type="SUPFAM" id="SSF50199">
    <property type="entry name" value="Staphylococcal nuclease"/>
    <property type="match status" value="1"/>
</dbReference>
<comment type="caution">
    <text evidence="1">The sequence shown here is derived from an EMBL/GenBank/DDBJ whole genome shotgun (WGS) entry which is preliminary data.</text>
</comment>
<reference evidence="1 2" key="1">
    <citation type="submission" date="2016-02" db="EMBL/GenBank/DDBJ databases">
        <title>Genome sequencing of a beta-galactosidase producing bacteria Rhizobium sp. 59.</title>
        <authorList>
            <person name="Wang D."/>
            <person name="Kot W."/>
            <person name="Qin Y."/>
            <person name="Hansen L."/>
            <person name="Naqvi K."/>
            <person name="Rensing C."/>
        </authorList>
    </citation>
    <scope>NUCLEOTIDE SEQUENCE [LARGE SCALE GENOMIC DNA]</scope>
    <source>
        <strain evidence="1 2">59</strain>
    </source>
</reference>
<dbReference type="InterPro" id="IPR035437">
    <property type="entry name" value="SNase_OB-fold_sf"/>
</dbReference>
<name>A0A657LMJ6_9HYPH</name>
<organism evidence="1 2">
    <name type="scientific">Pararhizobium antarcticum</name>
    <dbReference type="NCBI Taxonomy" id="1798805"/>
    <lineage>
        <taxon>Bacteria</taxon>
        <taxon>Pseudomonadati</taxon>
        <taxon>Pseudomonadota</taxon>
        <taxon>Alphaproteobacteria</taxon>
        <taxon>Hyphomicrobiales</taxon>
        <taxon>Rhizobiaceae</taxon>
        <taxon>Rhizobium/Agrobacterium group</taxon>
        <taxon>Pararhizobium</taxon>
    </lineage>
</organism>
<proteinExistence type="predicted"/>